<comment type="similarity">
    <text evidence="2 9">Belongs to the glycosyl hydrolase 28 family.</text>
</comment>
<dbReference type="Gene3D" id="2.160.20.10">
    <property type="entry name" value="Single-stranded right-handed beta-helix, Pectin lyase-like"/>
    <property type="match status" value="1"/>
</dbReference>
<dbReference type="Proteomes" id="UP000325780">
    <property type="component" value="Unassembled WGS sequence"/>
</dbReference>
<reference evidence="11 12" key="1">
    <citation type="submission" date="2019-04" db="EMBL/GenBank/DDBJ databases">
        <title>Friends and foes A comparative genomics study of 23 Aspergillus species from section Flavi.</title>
        <authorList>
            <consortium name="DOE Joint Genome Institute"/>
            <person name="Kjaerbolling I."/>
            <person name="Vesth T."/>
            <person name="Frisvad J.C."/>
            <person name="Nybo J.L."/>
            <person name="Theobald S."/>
            <person name="Kildgaard S."/>
            <person name="Isbrandt T."/>
            <person name="Kuo A."/>
            <person name="Sato A."/>
            <person name="Lyhne E.K."/>
            <person name="Kogle M.E."/>
            <person name="Wiebenga A."/>
            <person name="Kun R.S."/>
            <person name="Lubbers R.J."/>
            <person name="Makela M.R."/>
            <person name="Barry K."/>
            <person name="Chovatia M."/>
            <person name="Clum A."/>
            <person name="Daum C."/>
            <person name="Haridas S."/>
            <person name="He G."/>
            <person name="LaButti K."/>
            <person name="Lipzen A."/>
            <person name="Mondo S."/>
            <person name="Riley R."/>
            <person name="Salamov A."/>
            <person name="Simmons B.A."/>
            <person name="Magnuson J.K."/>
            <person name="Henrissat B."/>
            <person name="Mortensen U.H."/>
            <person name="Larsen T.O."/>
            <person name="Devries R.P."/>
            <person name="Grigoriev I.V."/>
            <person name="Machida M."/>
            <person name="Baker S.E."/>
            <person name="Andersen M.R."/>
        </authorList>
    </citation>
    <scope>NUCLEOTIDE SEQUENCE [LARGE SCALE GENOMIC DNA]</scope>
    <source>
        <strain evidence="11 12">IBT 18842</strain>
    </source>
</reference>
<dbReference type="GO" id="GO:0071555">
    <property type="term" value="P:cell wall organization"/>
    <property type="evidence" value="ECO:0007669"/>
    <property type="project" value="UniProtKB-KW"/>
</dbReference>
<feature type="signal peptide" evidence="10">
    <location>
        <begin position="1"/>
        <end position="18"/>
    </location>
</feature>
<comment type="subcellular location">
    <subcellularLocation>
        <location evidence="1">Secreted</location>
    </subcellularLocation>
</comment>
<dbReference type="PANTHER" id="PTHR31736">
    <property type="match status" value="1"/>
</dbReference>
<protein>
    <submittedName>
        <fullName evidence="11">Pectin lyase fold/virulence factor</fullName>
    </submittedName>
</protein>
<gene>
    <name evidence="11" type="ORF">BDV25DRAFT_170204</name>
</gene>
<evidence type="ECO:0000256" key="6">
    <source>
        <dbReference type="ARBA" id="ARBA00023180"/>
    </source>
</evidence>
<dbReference type="PANTHER" id="PTHR31736:SF8">
    <property type="entry name" value="PUTATIVE (AFU_ORTHOLOGUE AFUA_7G06410)-RELATED"/>
    <property type="match status" value="1"/>
</dbReference>
<evidence type="ECO:0000256" key="4">
    <source>
        <dbReference type="ARBA" id="ARBA00022729"/>
    </source>
</evidence>
<dbReference type="GO" id="GO:0004650">
    <property type="term" value="F:polygalacturonase activity"/>
    <property type="evidence" value="ECO:0007669"/>
    <property type="project" value="InterPro"/>
</dbReference>
<evidence type="ECO:0000313" key="12">
    <source>
        <dbReference type="Proteomes" id="UP000325780"/>
    </source>
</evidence>
<organism evidence="11 12">
    <name type="scientific">Aspergillus avenaceus</name>
    <dbReference type="NCBI Taxonomy" id="36643"/>
    <lineage>
        <taxon>Eukaryota</taxon>
        <taxon>Fungi</taxon>
        <taxon>Dikarya</taxon>
        <taxon>Ascomycota</taxon>
        <taxon>Pezizomycotina</taxon>
        <taxon>Eurotiomycetes</taxon>
        <taxon>Eurotiomycetidae</taxon>
        <taxon>Eurotiales</taxon>
        <taxon>Aspergillaceae</taxon>
        <taxon>Aspergillus</taxon>
        <taxon>Aspergillus subgen. Circumdati</taxon>
    </lineage>
</organism>
<keyword evidence="6" id="KW-0325">Glycoprotein</keyword>
<keyword evidence="3" id="KW-0964">Secreted</keyword>
<dbReference type="InterPro" id="IPR000743">
    <property type="entry name" value="Glyco_hydro_28"/>
</dbReference>
<sequence>MFLSRALCLFSALAYVSASPKPSRETCVVPAGGSNTTDDAPAIVQAFRKCGRGGKIVFEPTTYYINSAMNITWLEDVDIDIQGTLLWSTDIQYWLNNSLPVGYQNQSTAFTLGGNNVRVDGHGVGTFDGNGDTWYQWIREQENTSNYPGRPHAITFNGLTNSVVRGLRFLRSQMWTMSIIYSHHVELDSILVNNTGNYVSSSNTDGADTIRSSHIRFNNWTVYNGDDSISLKGNSTDISITNSNLYDGLGIALGSIGQYNDEFETIERLTVKNVNYHNTLHAVYFKTWTDDQNGYPPNGGGGGLGHASDMTFQDLYATSLRQSAISISQCTRFSGAPGEGNCTNSQFQIRGIAVHNLTGTTGSSRVASFQCSAVAPCTNIELSGVDLKLVNGTAAAEYLCGNVKDPKGFECTGEACEGGSATGEC</sequence>
<evidence type="ECO:0000256" key="9">
    <source>
        <dbReference type="RuleBase" id="RU361169"/>
    </source>
</evidence>
<dbReference type="GO" id="GO:0005975">
    <property type="term" value="P:carbohydrate metabolic process"/>
    <property type="evidence" value="ECO:0007669"/>
    <property type="project" value="InterPro"/>
</dbReference>
<evidence type="ECO:0000256" key="3">
    <source>
        <dbReference type="ARBA" id="ARBA00022525"/>
    </source>
</evidence>
<evidence type="ECO:0000256" key="7">
    <source>
        <dbReference type="ARBA" id="ARBA00023295"/>
    </source>
</evidence>
<keyword evidence="11" id="KW-0456">Lyase</keyword>
<name>A0A5N6THL0_ASPAV</name>
<feature type="chain" id="PRO_5024862660" evidence="10">
    <location>
        <begin position="19"/>
        <end position="425"/>
    </location>
</feature>
<dbReference type="InterPro" id="IPR011050">
    <property type="entry name" value="Pectin_lyase_fold/virulence"/>
</dbReference>
<evidence type="ECO:0000313" key="11">
    <source>
        <dbReference type="EMBL" id="KAE8145813.1"/>
    </source>
</evidence>
<dbReference type="OrthoDB" id="187139at2759"/>
<dbReference type="GO" id="GO:0016829">
    <property type="term" value="F:lyase activity"/>
    <property type="evidence" value="ECO:0007669"/>
    <property type="project" value="UniProtKB-KW"/>
</dbReference>
<evidence type="ECO:0000256" key="10">
    <source>
        <dbReference type="SAM" id="SignalP"/>
    </source>
</evidence>
<keyword evidence="7 9" id="KW-0326">Glycosidase</keyword>
<evidence type="ECO:0000256" key="8">
    <source>
        <dbReference type="ARBA" id="ARBA00023316"/>
    </source>
</evidence>
<keyword evidence="4 10" id="KW-0732">Signal</keyword>
<keyword evidence="12" id="KW-1185">Reference proteome</keyword>
<proteinExistence type="inferred from homology"/>
<evidence type="ECO:0000256" key="5">
    <source>
        <dbReference type="ARBA" id="ARBA00022801"/>
    </source>
</evidence>
<evidence type="ECO:0000256" key="2">
    <source>
        <dbReference type="ARBA" id="ARBA00008834"/>
    </source>
</evidence>
<dbReference type="GO" id="GO:0005576">
    <property type="term" value="C:extracellular region"/>
    <property type="evidence" value="ECO:0007669"/>
    <property type="project" value="UniProtKB-SubCell"/>
</dbReference>
<dbReference type="AlphaFoldDB" id="A0A5N6THL0"/>
<dbReference type="Pfam" id="PF00295">
    <property type="entry name" value="Glyco_hydro_28"/>
    <property type="match status" value="1"/>
</dbReference>
<dbReference type="EMBL" id="ML742311">
    <property type="protein sequence ID" value="KAE8145813.1"/>
    <property type="molecule type" value="Genomic_DNA"/>
</dbReference>
<keyword evidence="8" id="KW-0961">Cell wall biogenesis/degradation</keyword>
<dbReference type="SUPFAM" id="SSF51126">
    <property type="entry name" value="Pectin lyase-like"/>
    <property type="match status" value="1"/>
</dbReference>
<evidence type="ECO:0000256" key="1">
    <source>
        <dbReference type="ARBA" id="ARBA00004613"/>
    </source>
</evidence>
<keyword evidence="5 9" id="KW-0378">Hydrolase</keyword>
<accession>A0A5N6THL0</accession>
<dbReference type="InterPro" id="IPR012334">
    <property type="entry name" value="Pectin_lyas_fold"/>
</dbReference>